<evidence type="ECO:0000256" key="3">
    <source>
        <dbReference type="ARBA" id="ARBA00022840"/>
    </source>
</evidence>
<dbReference type="GO" id="GO:0005524">
    <property type="term" value="F:ATP binding"/>
    <property type="evidence" value="ECO:0007669"/>
    <property type="project" value="UniProtKB-KW"/>
</dbReference>
<keyword evidence="3" id="KW-0067">ATP-binding</keyword>
<dbReference type="AlphaFoldDB" id="A0A3B0V7I2"/>
<dbReference type="InterPro" id="IPR000523">
    <property type="entry name" value="Mg_chelatse_chII-like_cat_dom"/>
</dbReference>
<evidence type="ECO:0000256" key="1">
    <source>
        <dbReference type="ARBA" id="ARBA00006354"/>
    </source>
</evidence>
<dbReference type="PANTHER" id="PTHR32039:SF7">
    <property type="entry name" value="COMPETENCE PROTEIN COMM"/>
    <property type="match status" value="1"/>
</dbReference>
<dbReference type="InterPro" id="IPR045006">
    <property type="entry name" value="CHLI-like"/>
</dbReference>
<dbReference type="InterPro" id="IPR025158">
    <property type="entry name" value="Mg_chelat-rel_C"/>
</dbReference>
<dbReference type="Pfam" id="PF01078">
    <property type="entry name" value="Mg_chelatase"/>
    <property type="match status" value="1"/>
</dbReference>
<dbReference type="Pfam" id="PF13541">
    <property type="entry name" value="ChlI"/>
    <property type="match status" value="1"/>
</dbReference>
<dbReference type="PRINTS" id="PR01657">
    <property type="entry name" value="MCMFAMILY"/>
</dbReference>
<dbReference type="InterPro" id="IPR020568">
    <property type="entry name" value="Ribosomal_Su5_D2-typ_SF"/>
</dbReference>
<dbReference type="GO" id="GO:0003677">
    <property type="term" value="F:DNA binding"/>
    <property type="evidence" value="ECO:0007669"/>
    <property type="project" value="InterPro"/>
</dbReference>
<dbReference type="Gene3D" id="3.40.50.300">
    <property type="entry name" value="P-loop containing nucleotide triphosphate hydrolases"/>
    <property type="match status" value="1"/>
</dbReference>
<dbReference type="InterPro" id="IPR003593">
    <property type="entry name" value="AAA+_ATPase"/>
</dbReference>
<evidence type="ECO:0000313" key="5">
    <source>
        <dbReference type="EMBL" id="VAW38901.1"/>
    </source>
</evidence>
<dbReference type="InterPro" id="IPR027417">
    <property type="entry name" value="P-loop_NTPase"/>
</dbReference>
<comment type="similarity">
    <text evidence="1">Belongs to the Mg-chelatase subunits D/I family. ComM subfamily.</text>
</comment>
<dbReference type="NCBIfam" id="TIGR00368">
    <property type="entry name" value="YifB family Mg chelatase-like AAA ATPase"/>
    <property type="match status" value="1"/>
</dbReference>
<evidence type="ECO:0000259" key="4">
    <source>
        <dbReference type="SMART" id="SM00382"/>
    </source>
</evidence>
<dbReference type="PANTHER" id="PTHR32039">
    <property type="entry name" value="MAGNESIUM-CHELATASE SUBUNIT CHLI"/>
    <property type="match status" value="1"/>
</dbReference>
<dbReference type="InterPro" id="IPR014721">
    <property type="entry name" value="Ribsml_uS5_D2-typ_fold_subgr"/>
</dbReference>
<evidence type="ECO:0000256" key="2">
    <source>
        <dbReference type="ARBA" id="ARBA00022741"/>
    </source>
</evidence>
<dbReference type="InterPro" id="IPR001208">
    <property type="entry name" value="MCM_dom"/>
</dbReference>
<name>A0A3B0V7I2_9ZZZZ</name>
<dbReference type="SUPFAM" id="SSF54211">
    <property type="entry name" value="Ribosomal protein S5 domain 2-like"/>
    <property type="match status" value="1"/>
</dbReference>
<proteinExistence type="inferred from homology"/>
<gene>
    <name evidence="5" type="ORF">MNBD_DELTA04-1794</name>
</gene>
<organism evidence="5">
    <name type="scientific">hydrothermal vent metagenome</name>
    <dbReference type="NCBI Taxonomy" id="652676"/>
    <lineage>
        <taxon>unclassified sequences</taxon>
        <taxon>metagenomes</taxon>
        <taxon>ecological metagenomes</taxon>
    </lineage>
</organism>
<feature type="domain" description="AAA+ ATPase" evidence="4">
    <location>
        <begin position="213"/>
        <end position="397"/>
    </location>
</feature>
<keyword evidence="2" id="KW-0547">Nucleotide-binding</keyword>
<accession>A0A3B0V7I2</accession>
<dbReference type="SUPFAM" id="SSF52540">
    <property type="entry name" value="P-loop containing nucleoside triphosphate hydrolases"/>
    <property type="match status" value="1"/>
</dbReference>
<dbReference type="Pfam" id="PF13335">
    <property type="entry name" value="Mg_chelatase_C"/>
    <property type="match status" value="1"/>
</dbReference>
<dbReference type="EMBL" id="UOEY01000064">
    <property type="protein sequence ID" value="VAW38901.1"/>
    <property type="molecule type" value="Genomic_DNA"/>
</dbReference>
<dbReference type="SMART" id="SM00382">
    <property type="entry name" value="AAA"/>
    <property type="match status" value="1"/>
</dbReference>
<protein>
    <submittedName>
        <fullName evidence="5">MG(2+) CHELATASE FAMILY PROTEIN / ComM-related protein</fullName>
    </submittedName>
</protein>
<reference evidence="5" key="1">
    <citation type="submission" date="2018-06" db="EMBL/GenBank/DDBJ databases">
        <authorList>
            <person name="Zhirakovskaya E."/>
        </authorList>
    </citation>
    <scope>NUCLEOTIDE SEQUENCE</scope>
</reference>
<dbReference type="Gene3D" id="3.30.230.10">
    <property type="match status" value="1"/>
</dbReference>
<sequence>MLAKVLSGAVIGVDGLVIQVEVDLALGLPAFATVGLPEGAVRESKDRVRAAIKNSGYDFPSRRITVNLAPAAVKKEGSGYDLPIALGILAAAELLDCPDLPRYGFVGELSLDGMVRPVRGVLPMVLAARAGKIRRFFVPADNAEEAAVVDGIEIIAVSRLHEAVEFLSGLSAIRPVRTDIEAVFRERGEYEVDFVEVKGQEYAKRALEVAAAGGHNILLSGVPGTGKTMMARRLPTILPDLTLDEAVETTKIYSTTGLLPGNMPLMVTRPFRSPHHTISDAGLIGGGQVPRPGEVSLAHNGVLFLDELPEFRKNVLEVLRQPLEDGMVTIARAATSLQFPARFMLVAAMNPCPCGFLGDPRRECTCTPPQVQHYRSRLSGPLLDRIDMHIEVPPVMVKEINAAAPGPSSKSMRKHVNDARQVQRHRFKQYKSVYSNAQMPPRLIKKYCHLDSNSTDLLHQSIERLGLSARAYHRILKIARTIADLEAAPSISSSHIAEAIQYRRMQYDAG</sequence>
<dbReference type="InterPro" id="IPR004482">
    <property type="entry name" value="Mg_chelat-rel"/>
</dbReference>